<sequence length="611" mass="65773">MDGSCVGYSTAVPDHTCQEGSPQYGKCIQQTSVAKQLICKDGFSLDISKGGVCVRDLASAPLKTCPPGSQWVDDKCVTAIKEAPSLTCPSGYEFNGQRCDKVTRSPMETHCADGFILHPVKGKCLKEVRLPVAVDCPAGTEMVLGRCQLREMLPVNVSCPPGQELTGDLCLFYDRAAPLFRCPPTLVLNPLTNYCEGDLTADPIPECTKGTYYNPMTGQCGSAFKVKQPNLACPPDFHFAGKRLCVKHVQEPGIKECPAGFALESKDSCVARRTNPAQIKCPAGSVHQGNLCVTTRQLDALYTCPSETVRQGELCVGIVYGAPRRACPPGFFGGQDKERICVKKDSVAPSARCPVGTVRSEGQQSIVCIGTLEVDKERYCAPGQRQNSEECLETVTEPATEACPPGYYEDLQLGRCFTAELLPSHAICPAGFKLVGNKCLKQHVRAAEIVCPPGYSRSGPLECAKKTTVPVIHQCAFGFEYDGLRGYCTATKVKYEFAHQPEEDEETTTTEAPEEQLKDIEVTTPAPSHTITVGGTFVATTEATTTPEATIEVQVTKPIVQKGLVVRNEVITLSGPASQVARNQQVLSQGGDVQDLGSEVKVEYAPPNVAF</sequence>
<dbReference type="OMA" id="CLATHTI"/>
<gene>
    <name evidence="1" type="ORF">GNI_176140</name>
</gene>
<dbReference type="AlphaFoldDB" id="A0A023AXI5"/>
<keyword evidence="2" id="KW-1185">Reference proteome</keyword>
<dbReference type="RefSeq" id="XP_011133401.1">
    <property type="nucleotide sequence ID" value="XM_011135099.1"/>
</dbReference>
<proteinExistence type="predicted"/>
<evidence type="ECO:0000313" key="2">
    <source>
        <dbReference type="Proteomes" id="UP000019763"/>
    </source>
</evidence>
<evidence type="ECO:0000313" key="1">
    <source>
        <dbReference type="EMBL" id="EZG43352.1"/>
    </source>
</evidence>
<comment type="caution">
    <text evidence="1">The sequence shown here is derived from an EMBL/GenBank/DDBJ whole genome shotgun (WGS) entry which is preliminary data.</text>
</comment>
<dbReference type="OrthoDB" id="7250310at2759"/>
<dbReference type="eggNOG" id="ENOG502S1BW">
    <property type="taxonomic scope" value="Eukaryota"/>
</dbReference>
<accession>A0A023AXI5</accession>
<reference evidence="1" key="1">
    <citation type="submission" date="2013-12" db="EMBL/GenBank/DDBJ databases">
        <authorList>
            <person name="Omoto C.K."/>
            <person name="Sibley D."/>
            <person name="Venepally P."/>
            <person name="Hadjithomas M."/>
            <person name="Karamycheva S."/>
            <person name="Brunk B."/>
            <person name="Roos D."/>
            <person name="Caler E."/>
            <person name="Lorenzi H."/>
        </authorList>
    </citation>
    <scope>NUCLEOTIDE SEQUENCE</scope>
</reference>
<dbReference type="InterPro" id="IPR009030">
    <property type="entry name" value="Growth_fac_rcpt_cys_sf"/>
</dbReference>
<dbReference type="GeneID" id="22915970"/>
<dbReference type="VEuPathDB" id="CryptoDB:GNI_176140"/>
<dbReference type="SUPFAM" id="SSF57184">
    <property type="entry name" value="Growth factor receptor domain"/>
    <property type="match status" value="1"/>
</dbReference>
<name>A0A023AXI5_GRENI</name>
<protein>
    <submittedName>
        <fullName evidence="1">Oocyst wall protein</fullName>
    </submittedName>
</protein>
<dbReference type="Proteomes" id="UP000019763">
    <property type="component" value="Unassembled WGS sequence"/>
</dbReference>
<dbReference type="EMBL" id="AFNH02001325">
    <property type="protein sequence ID" value="EZG43352.1"/>
    <property type="molecule type" value="Genomic_DNA"/>
</dbReference>
<organism evidence="1 2">
    <name type="scientific">Gregarina niphandrodes</name>
    <name type="common">Septate eugregarine</name>
    <dbReference type="NCBI Taxonomy" id="110365"/>
    <lineage>
        <taxon>Eukaryota</taxon>
        <taxon>Sar</taxon>
        <taxon>Alveolata</taxon>
        <taxon>Apicomplexa</taxon>
        <taxon>Conoidasida</taxon>
        <taxon>Gregarinasina</taxon>
        <taxon>Eugregarinorida</taxon>
        <taxon>Gregarinidae</taxon>
        <taxon>Gregarina</taxon>
    </lineage>
</organism>